<name>A0A917FG58_9HYPH</name>
<evidence type="ECO:0000313" key="1">
    <source>
        <dbReference type="EMBL" id="GGF78858.1"/>
    </source>
</evidence>
<proteinExistence type="predicted"/>
<reference evidence="1" key="2">
    <citation type="submission" date="2020-09" db="EMBL/GenBank/DDBJ databases">
        <authorList>
            <person name="Sun Q."/>
            <person name="Sedlacek I."/>
        </authorList>
    </citation>
    <scope>NUCLEOTIDE SEQUENCE</scope>
    <source>
        <strain evidence="1">CCM 7897</strain>
    </source>
</reference>
<evidence type="ECO:0000313" key="2">
    <source>
        <dbReference type="Proteomes" id="UP000606044"/>
    </source>
</evidence>
<organism evidence="1 2">
    <name type="scientific">Azorhizobium oxalatiphilum</name>
    <dbReference type="NCBI Taxonomy" id="980631"/>
    <lineage>
        <taxon>Bacteria</taxon>
        <taxon>Pseudomonadati</taxon>
        <taxon>Pseudomonadota</taxon>
        <taxon>Alphaproteobacteria</taxon>
        <taxon>Hyphomicrobiales</taxon>
        <taxon>Xanthobacteraceae</taxon>
        <taxon>Azorhizobium</taxon>
    </lineage>
</organism>
<protein>
    <submittedName>
        <fullName evidence="1">Uncharacterized protein</fullName>
    </submittedName>
</protein>
<dbReference type="AlphaFoldDB" id="A0A917FG58"/>
<dbReference type="RefSeq" id="WP_188582522.1">
    <property type="nucleotide sequence ID" value="NZ_BMCT01000007.1"/>
</dbReference>
<gene>
    <name evidence="1" type="ORF">GCM10007301_43590</name>
</gene>
<comment type="caution">
    <text evidence="1">The sequence shown here is derived from an EMBL/GenBank/DDBJ whole genome shotgun (WGS) entry which is preliminary data.</text>
</comment>
<accession>A0A917FG58</accession>
<keyword evidence="2" id="KW-1185">Reference proteome</keyword>
<sequence>MLAIVISVCLVTDPAVCRNERIPLQQEMSALQCMVQAGFQVALWNGEHPAWQVVRWRCSTTDDKDI</sequence>
<dbReference type="EMBL" id="BMCT01000007">
    <property type="protein sequence ID" value="GGF78858.1"/>
    <property type="molecule type" value="Genomic_DNA"/>
</dbReference>
<reference evidence="1" key="1">
    <citation type="journal article" date="2014" name="Int. J. Syst. Evol. Microbiol.">
        <title>Complete genome sequence of Corynebacterium casei LMG S-19264T (=DSM 44701T), isolated from a smear-ripened cheese.</title>
        <authorList>
            <consortium name="US DOE Joint Genome Institute (JGI-PGF)"/>
            <person name="Walter F."/>
            <person name="Albersmeier A."/>
            <person name="Kalinowski J."/>
            <person name="Ruckert C."/>
        </authorList>
    </citation>
    <scope>NUCLEOTIDE SEQUENCE</scope>
    <source>
        <strain evidence="1">CCM 7897</strain>
    </source>
</reference>
<dbReference type="Proteomes" id="UP000606044">
    <property type="component" value="Unassembled WGS sequence"/>
</dbReference>